<proteinExistence type="predicted"/>
<dbReference type="Gene3D" id="3.20.20.190">
    <property type="entry name" value="Phosphatidylinositol (PI) phosphodiesterase"/>
    <property type="match status" value="1"/>
</dbReference>
<gene>
    <name evidence="2" type="ORF">SAMN05421741_10499</name>
</gene>
<dbReference type="InterPro" id="IPR030395">
    <property type="entry name" value="GP_PDE_dom"/>
</dbReference>
<dbReference type="EMBL" id="FOVI01000004">
    <property type="protein sequence ID" value="SFN35492.1"/>
    <property type="molecule type" value="Genomic_DNA"/>
</dbReference>
<evidence type="ECO:0000313" key="3">
    <source>
        <dbReference type="Proteomes" id="UP000199036"/>
    </source>
</evidence>
<dbReference type="AlphaFoldDB" id="A0A1I4YBW8"/>
<dbReference type="RefSeq" id="WP_091519789.1">
    <property type="nucleotide sequence ID" value="NZ_FOVI01000004.1"/>
</dbReference>
<dbReference type="Proteomes" id="UP000199036">
    <property type="component" value="Unassembled WGS sequence"/>
</dbReference>
<dbReference type="STRING" id="913024.SAMN05421741_10499"/>
<feature type="domain" description="GP-PDE" evidence="1">
    <location>
        <begin position="3"/>
        <end position="233"/>
    </location>
</feature>
<keyword evidence="3" id="KW-1185">Reference proteome</keyword>
<reference evidence="3" key="1">
    <citation type="submission" date="2016-10" db="EMBL/GenBank/DDBJ databases">
        <authorList>
            <person name="Varghese N."/>
            <person name="Submissions S."/>
        </authorList>
    </citation>
    <scope>NUCLEOTIDE SEQUENCE [LARGE SCALE GENOMIC DNA]</scope>
    <source>
        <strain evidence="3">DS-12</strain>
    </source>
</reference>
<evidence type="ECO:0000313" key="2">
    <source>
        <dbReference type="EMBL" id="SFN35492.1"/>
    </source>
</evidence>
<evidence type="ECO:0000259" key="1">
    <source>
        <dbReference type="PROSITE" id="PS51704"/>
    </source>
</evidence>
<dbReference type="InterPro" id="IPR017946">
    <property type="entry name" value="PLC-like_Pdiesterase_TIM-brl"/>
</dbReference>
<dbReference type="OrthoDB" id="9809583at2"/>
<dbReference type="Pfam" id="PF03009">
    <property type="entry name" value="GDPD"/>
    <property type="match status" value="1"/>
</dbReference>
<sequence length="234" mass="26566">MKNKIIAHRGAWKEFNLPQNSIASLKKAIELKCFGTEFDVHLTKDLIVVVNHDADFFGLNIETTNYNDLLIKELSNREKLPALNDFYSEGLNQTDTKLILEVKTSKIGGTDRTKLLIDVIVNGLPTNANPENLEFILFDFDSAVYLKNKLPNFLVHYLEGDKTASEVLKSGLSGMDYNYNLLLADKNIIKEFKDLNLKTNSWTVNNLEIAQEFISQKIDCITTDYPQLFLQSGL</sequence>
<name>A0A1I4YBW8_9FLAO</name>
<accession>A0A1I4YBW8</accession>
<dbReference type="PROSITE" id="PS51704">
    <property type="entry name" value="GP_PDE"/>
    <property type="match status" value="1"/>
</dbReference>
<protein>
    <submittedName>
        <fullName evidence="2">Glycerophosphoryl diester phosphodiesterase</fullName>
    </submittedName>
</protein>
<organism evidence="2 3">
    <name type="scientific">Paenimyroides ummariense</name>
    <dbReference type="NCBI Taxonomy" id="913024"/>
    <lineage>
        <taxon>Bacteria</taxon>
        <taxon>Pseudomonadati</taxon>
        <taxon>Bacteroidota</taxon>
        <taxon>Flavobacteriia</taxon>
        <taxon>Flavobacteriales</taxon>
        <taxon>Flavobacteriaceae</taxon>
        <taxon>Paenimyroides</taxon>
    </lineage>
</organism>
<dbReference type="SUPFAM" id="SSF51695">
    <property type="entry name" value="PLC-like phosphodiesterases"/>
    <property type="match status" value="1"/>
</dbReference>
<dbReference type="PANTHER" id="PTHR46211:SF1">
    <property type="entry name" value="GLYCEROPHOSPHODIESTER PHOSPHODIESTERASE, CYTOPLASMIC"/>
    <property type="match status" value="1"/>
</dbReference>
<dbReference type="GO" id="GO:0008081">
    <property type="term" value="F:phosphoric diester hydrolase activity"/>
    <property type="evidence" value="ECO:0007669"/>
    <property type="project" value="InterPro"/>
</dbReference>
<dbReference type="GO" id="GO:0006629">
    <property type="term" value="P:lipid metabolic process"/>
    <property type="evidence" value="ECO:0007669"/>
    <property type="project" value="InterPro"/>
</dbReference>
<dbReference type="PANTHER" id="PTHR46211">
    <property type="entry name" value="GLYCEROPHOSPHORYL DIESTER PHOSPHODIESTERASE"/>
    <property type="match status" value="1"/>
</dbReference>